<comment type="similarity">
    <text evidence="3">Belongs to the mitochondrion-specific ribosomal protein mS38 family.</text>
</comment>
<reference evidence="8" key="1">
    <citation type="journal article" date="2017" name="Nat. Commun.">
        <title>The asparagus genome sheds light on the origin and evolution of a young Y chromosome.</title>
        <authorList>
            <person name="Harkess A."/>
            <person name="Zhou J."/>
            <person name="Xu C."/>
            <person name="Bowers J.E."/>
            <person name="Van der Hulst R."/>
            <person name="Ayyampalayam S."/>
            <person name="Mercati F."/>
            <person name="Riccardi P."/>
            <person name="McKain M.R."/>
            <person name="Kakrana A."/>
            <person name="Tang H."/>
            <person name="Ray J."/>
            <person name="Groenendijk J."/>
            <person name="Arikit S."/>
            <person name="Mathioni S.M."/>
            <person name="Nakano M."/>
            <person name="Shan H."/>
            <person name="Telgmann-Rauber A."/>
            <person name="Kanno A."/>
            <person name="Yue Z."/>
            <person name="Chen H."/>
            <person name="Li W."/>
            <person name="Chen Y."/>
            <person name="Xu X."/>
            <person name="Zhang Y."/>
            <person name="Luo S."/>
            <person name="Chen H."/>
            <person name="Gao J."/>
            <person name="Mao Z."/>
            <person name="Pires J.C."/>
            <person name="Luo M."/>
            <person name="Kudrna D."/>
            <person name="Wing R.A."/>
            <person name="Meyers B.C."/>
            <person name="Yi K."/>
            <person name="Kong H."/>
            <person name="Lavrijsen P."/>
            <person name="Sunseri F."/>
            <person name="Falavigna A."/>
            <person name="Ye Y."/>
            <person name="Leebens-Mack J.H."/>
            <person name="Chen G."/>
        </authorList>
    </citation>
    <scope>NUCLEOTIDE SEQUENCE [LARGE SCALE GENOMIC DNA]</scope>
    <source>
        <strain evidence="8">cv. DH0086</strain>
    </source>
</reference>
<evidence type="ECO:0000259" key="6">
    <source>
        <dbReference type="Pfam" id="PF08213"/>
    </source>
</evidence>
<evidence type="ECO:0000256" key="3">
    <source>
        <dbReference type="ARBA" id="ARBA00035647"/>
    </source>
</evidence>
<dbReference type="Gramene" id="ONK64990">
    <property type="protein sequence ID" value="ONK64990"/>
    <property type="gene ID" value="A4U43_C07F32310"/>
</dbReference>
<name>A0A5P1ELR8_ASPOF</name>
<dbReference type="Pfam" id="PF08213">
    <property type="entry name" value="COX24_C"/>
    <property type="match status" value="1"/>
</dbReference>
<gene>
    <name evidence="7" type="ORF">A4U43_C07F32310</name>
</gene>
<evidence type="ECO:0000313" key="8">
    <source>
        <dbReference type="Proteomes" id="UP000243459"/>
    </source>
</evidence>
<dbReference type="PANTHER" id="PTHR32035:SF3">
    <property type="entry name" value="SMALL RIBOSOMAL SUBUNIT PROTEIN MS38"/>
    <property type="match status" value="1"/>
</dbReference>
<dbReference type="Proteomes" id="UP000243459">
    <property type="component" value="Chromosome 7"/>
</dbReference>
<evidence type="ECO:0000256" key="1">
    <source>
        <dbReference type="ARBA" id="ARBA00004173"/>
    </source>
</evidence>
<dbReference type="AlphaFoldDB" id="A0A5P1ELR8"/>
<evidence type="ECO:0000313" key="7">
    <source>
        <dbReference type="EMBL" id="ONK64990.1"/>
    </source>
</evidence>
<dbReference type="EMBL" id="CM007387">
    <property type="protein sequence ID" value="ONK64990.1"/>
    <property type="molecule type" value="Genomic_DNA"/>
</dbReference>
<protein>
    <recommendedName>
        <fullName evidence="4">Small ribosomal subunit protein mS38</fullName>
    </recommendedName>
</protein>
<evidence type="ECO:0000256" key="5">
    <source>
        <dbReference type="SAM" id="MobiDB-lite"/>
    </source>
</evidence>
<dbReference type="InterPro" id="IPR013177">
    <property type="entry name" value="Ribosomal_mS38_C"/>
</dbReference>
<keyword evidence="2" id="KW-0496">Mitochondrion</keyword>
<dbReference type="GO" id="GO:0005739">
    <property type="term" value="C:mitochondrion"/>
    <property type="evidence" value="ECO:0007669"/>
    <property type="project" value="UniProtKB-SubCell"/>
</dbReference>
<accession>A0A5P1ELR8</accession>
<organism evidence="7 8">
    <name type="scientific">Asparagus officinalis</name>
    <name type="common">Garden asparagus</name>
    <dbReference type="NCBI Taxonomy" id="4686"/>
    <lineage>
        <taxon>Eukaryota</taxon>
        <taxon>Viridiplantae</taxon>
        <taxon>Streptophyta</taxon>
        <taxon>Embryophyta</taxon>
        <taxon>Tracheophyta</taxon>
        <taxon>Spermatophyta</taxon>
        <taxon>Magnoliopsida</taxon>
        <taxon>Liliopsida</taxon>
        <taxon>Asparagales</taxon>
        <taxon>Asparagaceae</taxon>
        <taxon>Asparagoideae</taxon>
        <taxon>Asparagus</taxon>
    </lineage>
</organism>
<evidence type="ECO:0000256" key="4">
    <source>
        <dbReference type="ARBA" id="ARBA00035682"/>
    </source>
</evidence>
<feature type="domain" description="Ribosomal protein mS38 C-terminal" evidence="6">
    <location>
        <begin position="89"/>
        <end position="113"/>
    </location>
</feature>
<feature type="compositionally biased region" description="Low complexity" evidence="5">
    <location>
        <begin position="37"/>
        <end position="53"/>
    </location>
</feature>
<evidence type="ECO:0000256" key="2">
    <source>
        <dbReference type="ARBA" id="ARBA00023128"/>
    </source>
</evidence>
<feature type="region of interest" description="Disordered" evidence="5">
    <location>
        <begin position="37"/>
        <end position="116"/>
    </location>
</feature>
<proteinExistence type="inferred from homology"/>
<dbReference type="PANTHER" id="PTHR32035">
    <property type="entry name" value="AURORA KINASE A-INTERACTING PROTEIN"/>
    <property type="match status" value="1"/>
</dbReference>
<feature type="compositionally biased region" description="Basic residues" evidence="5">
    <location>
        <begin position="92"/>
        <end position="116"/>
    </location>
</feature>
<keyword evidence="8" id="KW-1185">Reference proteome</keyword>
<sequence length="116" mass="12766">MTMEVAATETPEIVTLSSEEAATMEVAATETPEIVTLSSEEAATPTSASTTTEVTEEKTKATDRLGLYDTNMGSNDDHGDGGGPAMWADNVKRKKRKRKMNKHKLKKLRKRLRRKA</sequence>
<comment type="subcellular location">
    <subcellularLocation>
        <location evidence="1">Mitochondrion</location>
    </subcellularLocation>
</comment>